<dbReference type="EMBL" id="CP053015">
    <property type="protein sequence ID" value="QJQ33770.1"/>
    <property type="molecule type" value="Genomic_DNA"/>
</dbReference>
<dbReference type="GO" id="GO:0005839">
    <property type="term" value="C:proteasome core complex"/>
    <property type="evidence" value="ECO:0007669"/>
    <property type="project" value="InterPro"/>
</dbReference>
<dbReference type="AlphaFoldDB" id="A0A6M4AZG2"/>
<reference evidence="1 2" key="1">
    <citation type="submission" date="2020-01" db="EMBL/GenBank/DDBJ databases">
        <title>Sphingomonas sp. strain CSW-10.</title>
        <authorList>
            <person name="Chen W.-M."/>
        </authorList>
    </citation>
    <scope>NUCLEOTIDE SEQUENCE [LARGE SCALE GENOMIC DNA]</scope>
    <source>
        <strain evidence="1 2">CSW-10</strain>
    </source>
</reference>
<dbReference type="InterPro" id="IPR029055">
    <property type="entry name" value="Ntn_hydrolases_N"/>
</dbReference>
<dbReference type="SUPFAM" id="SSF56235">
    <property type="entry name" value="N-terminal nucleophile aminohydrolases (Ntn hydrolases)"/>
    <property type="match status" value="1"/>
</dbReference>
<proteinExistence type="predicted"/>
<dbReference type="Proteomes" id="UP000503018">
    <property type="component" value="Chromosome"/>
</dbReference>
<dbReference type="Gene3D" id="3.60.20.10">
    <property type="entry name" value="Glutamine Phosphoribosylpyrophosphate, subunit 1, domain 1"/>
    <property type="match status" value="1"/>
</dbReference>
<accession>A0A6M4AZG2</accession>
<dbReference type="KEGG" id="slan:GV829_12645"/>
<dbReference type="GO" id="GO:0008233">
    <property type="term" value="F:peptidase activity"/>
    <property type="evidence" value="ECO:0007669"/>
    <property type="project" value="UniProtKB-KW"/>
</dbReference>
<evidence type="ECO:0000313" key="1">
    <source>
        <dbReference type="EMBL" id="QJQ33770.1"/>
    </source>
</evidence>
<keyword evidence="1" id="KW-0645">Protease</keyword>
<organism evidence="1 2">
    <name type="scientific">Sphingomonas lacunae</name>
    <dbReference type="NCBI Taxonomy" id="2698828"/>
    <lineage>
        <taxon>Bacteria</taxon>
        <taxon>Pseudomonadati</taxon>
        <taxon>Pseudomonadota</taxon>
        <taxon>Alphaproteobacteria</taxon>
        <taxon>Sphingomonadales</taxon>
        <taxon>Sphingomonadaceae</taxon>
        <taxon>Sphingomonas</taxon>
    </lineage>
</organism>
<dbReference type="GO" id="GO:0051603">
    <property type="term" value="P:proteolysis involved in protein catabolic process"/>
    <property type="evidence" value="ECO:0007669"/>
    <property type="project" value="InterPro"/>
</dbReference>
<keyword evidence="1" id="KW-0647">Proteasome</keyword>
<gene>
    <name evidence="1" type="ORF">GV829_12645</name>
</gene>
<dbReference type="PIRSF" id="PIRSF009120">
    <property type="entry name" value="UCP009120_prtse"/>
    <property type="match status" value="1"/>
</dbReference>
<keyword evidence="1" id="KW-0378">Hydrolase</keyword>
<sequence>MTYCVAINVEEGLVLLSDTRTNAGVDNISRFRKMFTWELPGERAIALMTAGNLSITQGVITRIQAAIDRTEAGEDIETILNCSTLYRAAEIVGGKMREMMESYGEAISQQGVSAGASIILAGQRKGGRPRIFLIYSAGNFIEATRDTPFLQVGEHKYGKPILDRVIRPDTSLADAINAAVVSMDSTLRSNLSVGMPLDLTVIKRDTYSFHARRRIEAGDPQFAQVSAAWSEALRHAFAELPPFEE</sequence>
<name>A0A6M4AZG2_9SPHN</name>
<dbReference type="InterPro" id="IPR001353">
    <property type="entry name" value="Proteasome_sua/b"/>
</dbReference>
<protein>
    <submittedName>
        <fullName evidence="1">Proteasome-type protease</fullName>
    </submittedName>
</protein>
<dbReference type="CDD" id="cd03765">
    <property type="entry name" value="proteasome_beta_bacterial"/>
    <property type="match status" value="1"/>
</dbReference>
<dbReference type="InterPro" id="IPR016545">
    <property type="entry name" value="UCP009120_prtse"/>
</dbReference>
<evidence type="ECO:0000313" key="2">
    <source>
        <dbReference type="Proteomes" id="UP000503018"/>
    </source>
</evidence>
<keyword evidence="2" id="KW-1185">Reference proteome</keyword>
<dbReference type="Pfam" id="PF00227">
    <property type="entry name" value="Proteasome"/>
    <property type="match status" value="1"/>
</dbReference>
<dbReference type="RefSeq" id="WP_169948347.1">
    <property type="nucleotide sequence ID" value="NZ_CP053015.1"/>
</dbReference>